<proteinExistence type="predicted"/>
<name>A0A857J1U9_9BURK</name>
<feature type="region of interest" description="Disordered" evidence="1">
    <location>
        <begin position="408"/>
        <end position="451"/>
    </location>
</feature>
<feature type="compositionally biased region" description="Polar residues" evidence="1">
    <location>
        <begin position="438"/>
        <end position="451"/>
    </location>
</feature>
<keyword evidence="3" id="KW-1185">Reference proteome</keyword>
<reference evidence="2 3" key="1">
    <citation type="submission" date="2020-01" db="EMBL/GenBank/DDBJ databases">
        <title>Genome sequencing of strain KACC 21265.</title>
        <authorList>
            <person name="Heo J."/>
            <person name="Kim S.-J."/>
            <person name="Kim J.-S."/>
            <person name="Hong S.-B."/>
            <person name="Kwon S.-W."/>
        </authorList>
    </citation>
    <scope>NUCLEOTIDE SEQUENCE [LARGE SCALE GENOMIC DNA]</scope>
    <source>
        <strain evidence="2 3">KACC 21265</strain>
    </source>
</reference>
<protein>
    <submittedName>
        <fullName evidence="2">Uncharacterized protein</fullName>
    </submittedName>
</protein>
<dbReference type="RefSeq" id="WP_160550446.1">
    <property type="nucleotide sequence ID" value="NZ_CP047650.1"/>
</dbReference>
<dbReference type="KEGG" id="xyk:GT347_02345"/>
<evidence type="ECO:0000256" key="1">
    <source>
        <dbReference type="SAM" id="MobiDB-lite"/>
    </source>
</evidence>
<accession>A0A857J1U9</accession>
<dbReference type="Proteomes" id="UP000464787">
    <property type="component" value="Chromosome"/>
</dbReference>
<organism evidence="2 3">
    <name type="scientific">Xylophilus rhododendri</name>
    <dbReference type="NCBI Taxonomy" id="2697032"/>
    <lineage>
        <taxon>Bacteria</taxon>
        <taxon>Pseudomonadati</taxon>
        <taxon>Pseudomonadota</taxon>
        <taxon>Betaproteobacteria</taxon>
        <taxon>Burkholderiales</taxon>
        <taxon>Xylophilus</taxon>
    </lineage>
</organism>
<feature type="compositionally biased region" description="Basic and acidic residues" evidence="1">
    <location>
        <begin position="425"/>
        <end position="437"/>
    </location>
</feature>
<evidence type="ECO:0000313" key="3">
    <source>
        <dbReference type="Proteomes" id="UP000464787"/>
    </source>
</evidence>
<dbReference type="EMBL" id="CP047650">
    <property type="protein sequence ID" value="QHI96928.1"/>
    <property type="molecule type" value="Genomic_DNA"/>
</dbReference>
<dbReference type="AlphaFoldDB" id="A0A857J1U9"/>
<feature type="compositionally biased region" description="Polar residues" evidence="1">
    <location>
        <begin position="410"/>
        <end position="424"/>
    </location>
</feature>
<sequence length="451" mass="50802">MGFNIVSNTTNGNGSNIGAVANLALGLMGRYPRRVTLQNNSRPSETRVDEYRELNAEMATLLGLTADDVGRDGAIQHSAIFSQDADIEPEKPLARKKRNAPLDFKRRLDVTLHNALAGFRTACRIPGETASVPQDPFEKRQFQNGESYGGGTCSFLNTDEINSLRNDKQSPLRQILEGWVRVQAHSDATGSGVHTWKSANILAWARDEVKQVISQADKPDREERLRDAFQRGRSSPLAFERLYSATSPLDCYPDLRDLHEFAECGVATRLIEWIGHGGGENHPIFSISLVYPDPAQCKGDATTHMAYITGRRIGYLPDWIFDNPKVIVNVPRGVTAWLADNVKARNCGPDNILRKVISRWNPFAGDVPACPPFVTRHAQWRAAIIKGILDNIDYWQRKRQLEEDQVPKVQWQQVSPPARTNLQRQFDRQSQEFREQQWRLQQQAATARQPG</sequence>
<evidence type="ECO:0000313" key="2">
    <source>
        <dbReference type="EMBL" id="QHI96928.1"/>
    </source>
</evidence>
<gene>
    <name evidence="2" type="ORF">GT347_02345</name>
</gene>